<evidence type="ECO:0000313" key="2">
    <source>
        <dbReference type="Proteomes" id="UP000274556"/>
    </source>
</evidence>
<dbReference type="RefSeq" id="WP_120795912.1">
    <property type="nucleotide sequence ID" value="NZ_RBXL01000001.1"/>
</dbReference>
<dbReference type="EMBL" id="RBXL01000001">
    <property type="protein sequence ID" value="RKT43316.1"/>
    <property type="molecule type" value="Genomic_DNA"/>
</dbReference>
<sequence length="79" mass="8974">MANLTITVDDEVLKQARMRALEENSSVNAILGRYLQDYAQADAARQRRQDALDALLALAQQCRCGRAGKTWTREDLHER</sequence>
<protein>
    <submittedName>
        <fullName evidence="1">Uncharacterized protein</fullName>
    </submittedName>
</protein>
<evidence type="ECO:0000313" key="1">
    <source>
        <dbReference type="EMBL" id="RKT43316.1"/>
    </source>
</evidence>
<dbReference type="AlphaFoldDB" id="A0A495V1M9"/>
<reference evidence="1 2" key="1">
    <citation type="submission" date="2018-10" db="EMBL/GenBank/DDBJ databases">
        <title>Genomic Encyclopedia of Archaeal and Bacterial Type Strains, Phase II (KMG-II): from individual species to whole genera.</title>
        <authorList>
            <person name="Goeker M."/>
        </authorList>
    </citation>
    <scope>NUCLEOTIDE SEQUENCE [LARGE SCALE GENOMIC DNA]</scope>
    <source>
        <strain evidence="1 2">DSM 235</strain>
    </source>
</reference>
<dbReference type="OrthoDB" id="5797229at2"/>
<comment type="caution">
    <text evidence="1">The sequence shown here is derived from an EMBL/GenBank/DDBJ whole genome shotgun (WGS) entry which is preliminary data.</text>
</comment>
<accession>A0A495V1M9</accession>
<name>A0A495V1M9_9GAMM</name>
<keyword evidence="2" id="KW-1185">Reference proteome</keyword>
<dbReference type="Proteomes" id="UP000274556">
    <property type="component" value="Unassembled WGS sequence"/>
</dbReference>
<proteinExistence type="predicted"/>
<organism evidence="1 2">
    <name type="scientific">Thiocapsa rosea</name>
    <dbReference type="NCBI Taxonomy" id="69360"/>
    <lineage>
        <taxon>Bacteria</taxon>
        <taxon>Pseudomonadati</taxon>
        <taxon>Pseudomonadota</taxon>
        <taxon>Gammaproteobacteria</taxon>
        <taxon>Chromatiales</taxon>
        <taxon>Chromatiaceae</taxon>
        <taxon>Thiocapsa</taxon>
    </lineage>
</organism>
<gene>
    <name evidence="1" type="ORF">BDD21_0641</name>
</gene>